<dbReference type="EMBL" id="WUBI01000002">
    <property type="protein sequence ID" value="MWV44957.1"/>
    <property type="molecule type" value="Genomic_DNA"/>
</dbReference>
<proteinExistence type="predicted"/>
<dbReference type="SUPFAM" id="SSF160570">
    <property type="entry name" value="YonK-like"/>
    <property type="match status" value="1"/>
</dbReference>
<dbReference type="Gene3D" id="6.20.120.10">
    <property type="match status" value="1"/>
</dbReference>
<dbReference type="InterPro" id="IPR037261">
    <property type="entry name" value="YonK_sf"/>
</dbReference>
<sequence length="60" mass="7025">MAKSKTTESYKGVFEYETMELTEETKEGVFIYDIKEALKRFDGKNLSFQLVEENPVQPKE</sequence>
<accession>A0A7X3IMT8</accession>
<evidence type="ECO:0000313" key="3">
    <source>
        <dbReference type="Proteomes" id="UP000460318"/>
    </source>
</evidence>
<evidence type="ECO:0000313" key="2">
    <source>
        <dbReference type="EMBL" id="MWV44957.1"/>
    </source>
</evidence>
<gene>
    <name evidence="2" type="ORF">GRF59_15145</name>
</gene>
<keyword evidence="3" id="KW-1185">Reference proteome</keyword>
<organism evidence="2 3">
    <name type="scientific">Paenibacillus dendrobii</name>
    <dbReference type="NCBI Taxonomy" id="2691084"/>
    <lineage>
        <taxon>Bacteria</taxon>
        <taxon>Bacillati</taxon>
        <taxon>Bacillota</taxon>
        <taxon>Bacilli</taxon>
        <taxon>Bacillales</taxon>
        <taxon>Paenibacillaceae</taxon>
        <taxon>Paenibacillus</taxon>
    </lineage>
</organism>
<feature type="domain" description="Bacillus phage SPbeta YonK" evidence="1">
    <location>
        <begin position="1"/>
        <end position="58"/>
    </location>
</feature>
<dbReference type="Proteomes" id="UP000460318">
    <property type="component" value="Unassembled WGS sequence"/>
</dbReference>
<reference evidence="2 3" key="1">
    <citation type="submission" date="2019-12" db="EMBL/GenBank/DDBJ databases">
        <title>Paenibacillus sp. nov., an endophytic bacterium isolated from the stem of Dendrobium.</title>
        <authorList>
            <person name="Zhao R."/>
        </authorList>
    </citation>
    <scope>NUCLEOTIDE SEQUENCE [LARGE SCALE GENOMIC DNA]</scope>
    <source>
        <strain evidence="2 3">HJL G12</strain>
    </source>
</reference>
<dbReference type="InterPro" id="IPR018600">
    <property type="entry name" value="Phage_SP-beta_YonK"/>
</dbReference>
<dbReference type="AlphaFoldDB" id="A0A7X3IMT8"/>
<evidence type="ECO:0000259" key="1">
    <source>
        <dbReference type="Pfam" id="PF09642"/>
    </source>
</evidence>
<dbReference type="RefSeq" id="WP_160498563.1">
    <property type="nucleotide sequence ID" value="NZ_WUBI01000002.1"/>
</dbReference>
<dbReference type="Pfam" id="PF09642">
    <property type="entry name" value="YonK"/>
    <property type="match status" value="1"/>
</dbReference>
<name>A0A7X3IMT8_9BACL</name>
<comment type="caution">
    <text evidence="2">The sequence shown here is derived from an EMBL/GenBank/DDBJ whole genome shotgun (WGS) entry which is preliminary data.</text>
</comment>
<protein>
    <recommendedName>
        <fullName evidence="1">Bacillus phage SPbeta YonK domain-containing protein</fullName>
    </recommendedName>
</protein>